<dbReference type="RefSeq" id="WP_063975316.1">
    <property type="nucleotide sequence ID" value="NZ_LQWZ01000035.1"/>
</dbReference>
<dbReference type="GO" id="GO:0016874">
    <property type="term" value="F:ligase activity"/>
    <property type="evidence" value="ECO:0007669"/>
    <property type="project" value="UniProtKB-UniRule"/>
</dbReference>
<dbReference type="InterPro" id="IPR055398">
    <property type="entry name" value="Rossmann-like_BshC"/>
</dbReference>
<feature type="domain" description="Bacillithiol biosynthesis BshC C-terminal coiled-coil" evidence="4">
    <location>
        <begin position="382"/>
        <end position="538"/>
    </location>
</feature>
<name>A0A177KJY4_9BACI</name>
<gene>
    <name evidence="2" type="primary">bshC</name>
    <name evidence="5" type="ORF">AWH48_10370</name>
</gene>
<dbReference type="OrthoDB" id="9765151at2"/>
<evidence type="ECO:0000259" key="3">
    <source>
        <dbReference type="Pfam" id="PF10079"/>
    </source>
</evidence>
<evidence type="ECO:0000313" key="5">
    <source>
        <dbReference type="EMBL" id="OAH53679.1"/>
    </source>
</evidence>
<dbReference type="InterPro" id="IPR055399">
    <property type="entry name" value="CC_BshC"/>
</dbReference>
<dbReference type="AlphaFoldDB" id="A0A177KJY4"/>
<evidence type="ECO:0000256" key="1">
    <source>
        <dbReference type="ARBA" id="ARBA00022598"/>
    </source>
</evidence>
<comment type="similarity">
    <text evidence="2">Belongs to the BshC family.</text>
</comment>
<keyword evidence="1 2" id="KW-0436">Ligase</keyword>
<reference evidence="5 6" key="1">
    <citation type="submission" date="2016-01" db="EMBL/GenBank/DDBJ databases">
        <title>Investigation of taxonomic status of Bacillus aminovorans.</title>
        <authorList>
            <person name="Verma A."/>
            <person name="Pal Y."/>
            <person name="Krishnamurthi S."/>
        </authorList>
    </citation>
    <scope>NUCLEOTIDE SEQUENCE [LARGE SCALE GENOMIC DNA]</scope>
    <source>
        <strain evidence="5 6">DSM 4337</strain>
    </source>
</reference>
<accession>A0A177KJY4</accession>
<dbReference type="PIRSF" id="PIRSF012535">
    <property type="entry name" value="UCP012535"/>
    <property type="match status" value="1"/>
</dbReference>
<evidence type="ECO:0000313" key="6">
    <source>
        <dbReference type="Proteomes" id="UP000077271"/>
    </source>
</evidence>
<sequence>MEQECISVPALNRFAKDYISGDEQTAPYFDYHPFHQTEFAARAADIQTRRYEREKLADIIYNYMQTFQMTEETERSLAKLRDEKSLVVIGGQQAGLLTGPLYSIHKIISIIQLAADQEKKLGLPIVPVFWIAGEDHDLLEINHVYVEKEGQMHKIGYPERFIKKQMASETIYDKGTMEKWVTSIFSCMKETNHTNQLLQDVLQAVHQHDTLTAFFAQLTQTLFSKYGLLLIDAADPALRQLEVPFFKRLIIENKQLAASVTGAQEEIKKAAYTLAIETGEQPANLFLIEDGERHLLERDGDLYRSKSGRSYSESELLELLEMSPHTFSNNVVTRPLMQEWLFPTLAFIAGPGEIAYWAELNRAFHHFEMKMPVIVPRVNISIVERPIAGIAAEIDLTMEQIIQSGVKMEKAAYIESVRDHHLHDLVAEMKADLFASYEKIEQRASKLHNGLMPIVEKNKAYHERQIEFLIQKSDAVLEQTHAATLLRFDRLESALHPGGPQERIWNIYSFLNTYGPSFIEKLMEQSFDHKGDHYLIYM</sequence>
<dbReference type="Proteomes" id="UP000077271">
    <property type="component" value="Unassembled WGS sequence"/>
</dbReference>
<dbReference type="EMBL" id="LQWZ01000035">
    <property type="protein sequence ID" value="OAH53679.1"/>
    <property type="molecule type" value="Genomic_DNA"/>
</dbReference>
<organism evidence="5 6">
    <name type="scientific">Domibacillus aminovorans</name>
    <dbReference type="NCBI Taxonomy" id="29332"/>
    <lineage>
        <taxon>Bacteria</taxon>
        <taxon>Bacillati</taxon>
        <taxon>Bacillota</taxon>
        <taxon>Bacilli</taxon>
        <taxon>Bacillales</taxon>
        <taxon>Bacillaceae</taxon>
        <taxon>Domibacillus</taxon>
    </lineage>
</organism>
<evidence type="ECO:0000259" key="4">
    <source>
        <dbReference type="Pfam" id="PF24850"/>
    </source>
</evidence>
<dbReference type="NCBIfam" id="TIGR03998">
    <property type="entry name" value="thiol_BshC"/>
    <property type="match status" value="1"/>
</dbReference>
<dbReference type="InterPro" id="IPR011199">
    <property type="entry name" value="Bacillithiol_biosynth_BshC"/>
</dbReference>
<feature type="domain" description="Bacillithiol biosynthesis BshC N-terminal Rossmann-like" evidence="3">
    <location>
        <begin position="1"/>
        <end position="377"/>
    </location>
</feature>
<dbReference type="Pfam" id="PF10079">
    <property type="entry name" value="Rossmann-like_BshC"/>
    <property type="match status" value="1"/>
</dbReference>
<comment type="function">
    <text evidence="2">Involved in bacillithiol (BSH) biosynthesis. May catalyze the last step of the pathway, the addition of cysteine to glucosamine malate (GlcN-Mal) to generate BSH.</text>
</comment>
<proteinExistence type="inferred from homology"/>
<dbReference type="Pfam" id="PF24850">
    <property type="entry name" value="CC_BshC"/>
    <property type="match status" value="1"/>
</dbReference>
<dbReference type="EC" id="6.-.-.-" evidence="2"/>
<evidence type="ECO:0000256" key="2">
    <source>
        <dbReference type="HAMAP-Rule" id="MF_01867"/>
    </source>
</evidence>
<dbReference type="HAMAP" id="MF_01867">
    <property type="entry name" value="BshC"/>
    <property type="match status" value="1"/>
</dbReference>
<comment type="caution">
    <text evidence="5">The sequence shown here is derived from an EMBL/GenBank/DDBJ whole genome shotgun (WGS) entry which is preliminary data.</text>
</comment>
<protein>
    <recommendedName>
        <fullName evidence="2">Putative cysteine ligase BshC</fullName>
        <ecNumber evidence="2">6.-.-.-</ecNumber>
    </recommendedName>
</protein>